<gene>
    <name evidence="26" type="ordered locus">Desaci_1697</name>
</gene>
<feature type="domain" description="Histidine kinase" evidence="23">
    <location>
        <begin position="342"/>
        <end position="567"/>
    </location>
</feature>
<dbReference type="SUPFAM" id="SSF52172">
    <property type="entry name" value="CheY-like"/>
    <property type="match status" value="1"/>
</dbReference>
<keyword evidence="15" id="KW-0472">Membrane</keyword>
<evidence type="ECO:0000259" key="25">
    <source>
        <dbReference type="PROSITE" id="PS50894"/>
    </source>
</evidence>
<dbReference type="PROSITE" id="PS50894">
    <property type="entry name" value="HPT"/>
    <property type="match status" value="1"/>
</dbReference>
<evidence type="ECO:0000256" key="21">
    <source>
        <dbReference type="PROSITE-ProRule" id="PRU00169"/>
    </source>
</evidence>
<keyword evidence="13" id="KW-1133">Transmembrane helix</keyword>
<dbReference type="Gene3D" id="1.20.120.160">
    <property type="entry name" value="HPT domain"/>
    <property type="match status" value="1"/>
</dbReference>
<keyword evidence="9" id="KW-0812">Transmembrane</keyword>
<dbReference type="CDD" id="cd00082">
    <property type="entry name" value="HisKA"/>
    <property type="match status" value="1"/>
</dbReference>
<dbReference type="eggNOG" id="COG5002">
    <property type="taxonomic scope" value="Bacteria"/>
</dbReference>
<dbReference type="GO" id="GO:0005524">
    <property type="term" value="F:ATP binding"/>
    <property type="evidence" value="ECO:0007669"/>
    <property type="project" value="UniProtKB-KW"/>
</dbReference>
<dbReference type="SUPFAM" id="SSF55874">
    <property type="entry name" value="ATPase domain of HSP90 chaperone/DNA topoisomerase II/histidine kinase"/>
    <property type="match status" value="1"/>
</dbReference>
<reference evidence="26 27" key="1">
    <citation type="journal article" date="2012" name="J. Bacteriol.">
        <title>Complete genome sequences of Desulfosporosinus orientis DSM765T, Desulfosporosinus youngiae DSM17734T, Desulfosporosinus meridiei DSM13257T, and Desulfosporosinus acidiphilus DSM22704T.</title>
        <authorList>
            <person name="Pester M."/>
            <person name="Brambilla E."/>
            <person name="Alazard D."/>
            <person name="Rattei T."/>
            <person name="Weinmaier T."/>
            <person name="Han J."/>
            <person name="Lucas S."/>
            <person name="Lapidus A."/>
            <person name="Cheng J.F."/>
            <person name="Goodwin L."/>
            <person name="Pitluck S."/>
            <person name="Peters L."/>
            <person name="Ovchinnikova G."/>
            <person name="Teshima H."/>
            <person name="Detter J.C."/>
            <person name="Han C.S."/>
            <person name="Tapia R."/>
            <person name="Land M.L."/>
            <person name="Hauser L."/>
            <person name="Kyrpides N.C."/>
            <person name="Ivanova N.N."/>
            <person name="Pagani I."/>
            <person name="Huntmann M."/>
            <person name="Wei C.L."/>
            <person name="Davenport K.W."/>
            <person name="Daligault H."/>
            <person name="Chain P.S."/>
            <person name="Chen A."/>
            <person name="Mavromatis K."/>
            <person name="Markowitz V."/>
            <person name="Szeto E."/>
            <person name="Mikhailova N."/>
            <person name="Pati A."/>
            <person name="Wagner M."/>
            <person name="Woyke T."/>
            <person name="Ollivier B."/>
            <person name="Klenk H.P."/>
            <person name="Spring S."/>
            <person name="Loy A."/>
        </authorList>
    </citation>
    <scope>NUCLEOTIDE SEQUENCE [LARGE SCALE GENOMIC DNA]</scope>
    <source>
        <strain evidence="27">DSM 22704 / JCM 16185 / SJ4</strain>
    </source>
</reference>
<evidence type="ECO:0000313" key="26">
    <source>
        <dbReference type="EMBL" id="AFM40689.1"/>
    </source>
</evidence>
<dbReference type="AlphaFoldDB" id="I4D4G5"/>
<evidence type="ECO:0000256" key="2">
    <source>
        <dbReference type="ARBA" id="ARBA00004651"/>
    </source>
</evidence>
<dbReference type="Pfam" id="PF13426">
    <property type="entry name" value="PAS_9"/>
    <property type="match status" value="1"/>
</dbReference>
<evidence type="ECO:0000256" key="8">
    <source>
        <dbReference type="ARBA" id="ARBA00022679"/>
    </source>
</evidence>
<dbReference type="Pfam" id="PF02518">
    <property type="entry name" value="HATPase_c"/>
    <property type="match status" value="1"/>
</dbReference>
<evidence type="ECO:0000256" key="3">
    <source>
        <dbReference type="ARBA" id="ARBA00006402"/>
    </source>
</evidence>
<organism evidence="26 27">
    <name type="scientific">Desulfosporosinus acidiphilus (strain DSM 22704 / JCM 16185 / SJ4)</name>
    <dbReference type="NCBI Taxonomy" id="646529"/>
    <lineage>
        <taxon>Bacteria</taxon>
        <taxon>Bacillati</taxon>
        <taxon>Bacillota</taxon>
        <taxon>Clostridia</taxon>
        <taxon>Eubacteriales</taxon>
        <taxon>Desulfitobacteriaceae</taxon>
        <taxon>Desulfosporosinus</taxon>
    </lineage>
</organism>
<dbReference type="InterPro" id="IPR036890">
    <property type="entry name" value="HATPase_C_sf"/>
</dbReference>
<dbReference type="InterPro" id="IPR001789">
    <property type="entry name" value="Sig_transdc_resp-reg_receiver"/>
</dbReference>
<dbReference type="InterPro" id="IPR035965">
    <property type="entry name" value="PAS-like_dom_sf"/>
</dbReference>
<evidence type="ECO:0000256" key="9">
    <source>
        <dbReference type="ARBA" id="ARBA00022692"/>
    </source>
</evidence>
<dbReference type="Gene3D" id="3.40.50.2300">
    <property type="match status" value="1"/>
</dbReference>
<evidence type="ECO:0000256" key="1">
    <source>
        <dbReference type="ARBA" id="ARBA00000085"/>
    </source>
</evidence>
<evidence type="ECO:0000256" key="22">
    <source>
        <dbReference type="SAM" id="Coils"/>
    </source>
</evidence>
<feature type="domain" description="HPt" evidence="25">
    <location>
        <begin position="718"/>
        <end position="810"/>
    </location>
</feature>
<comment type="subunit">
    <text evidence="17">At low DSF concentrations, interacts with RpfF.</text>
</comment>
<dbReference type="PANTHER" id="PTHR45339">
    <property type="entry name" value="HYBRID SIGNAL TRANSDUCTION HISTIDINE KINASE J"/>
    <property type="match status" value="1"/>
</dbReference>
<keyword evidence="14" id="KW-0902">Two-component regulatory system</keyword>
<dbReference type="PROSITE" id="PS50110">
    <property type="entry name" value="RESPONSE_REGULATORY"/>
    <property type="match status" value="1"/>
</dbReference>
<dbReference type="CDD" id="cd17546">
    <property type="entry name" value="REC_hyHK_CKI1_RcsC-like"/>
    <property type="match status" value="1"/>
</dbReference>
<evidence type="ECO:0000256" key="10">
    <source>
        <dbReference type="ARBA" id="ARBA00022741"/>
    </source>
</evidence>
<evidence type="ECO:0000256" key="11">
    <source>
        <dbReference type="ARBA" id="ARBA00022777"/>
    </source>
</evidence>
<dbReference type="SUPFAM" id="SSF55785">
    <property type="entry name" value="PYP-like sensor domain (PAS domain)"/>
    <property type="match status" value="2"/>
</dbReference>
<dbReference type="CDD" id="cd16922">
    <property type="entry name" value="HATPase_EvgS-ArcB-TorS-like"/>
    <property type="match status" value="1"/>
</dbReference>
<feature type="coiled-coil region" evidence="22">
    <location>
        <begin position="315"/>
        <end position="342"/>
    </location>
</feature>
<dbReference type="RefSeq" id="WP_014826695.1">
    <property type="nucleotide sequence ID" value="NC_018068.1"/>
</dbReference>
<keyword evidence="12" id="KW-0067">ATP-binding</keyword>
<keyword evidence="7 21" id="KW-0597">Phosphoprotein</keyword>
<dbReference type="Pfam" id="PF00512">
    <property type="entry name" value="HisKA"/>
    <property type="match status" value="1"/>
</dbReference>
<dbReference type="SMART" id="SM00388">
    <property type="entry name" value="HisKA"/>
    <property type="match status" value="1"/>
</dbReference>
<dbReference type="Gene3D" id="3.30.450.20">
    <property type="entry name" value="PAS domain"/>
    <property type="match status" value="2"/>
</dbReference>
<dbReference type="FunFam" id="3.30.565.10:FF:000010">
    <property type="entry name" value="Sensor histidine kinase RcsC"/>
    <property type="match status" value="1"/>
</dbReference>
<dbReference type="OrthoDB" id="9809348at2"/>
<dbReference type="EC" id="2.7.13.3" evidence="4"/>
<comment type="similarity">
    <text evidence="3">In the N-terminal section; belongs to the phytochrome family.</text>
</comment>
<keyword evidence="22" id="KW-0175">Coiled coil</keyword>
<feature type="coiled-coil region" evidence="22">
    <location>
        <begin position="716"/>
        <end position="769"/>
    </location>
</feature>
<dbReference type="InterPro" id="IPR036097">
    <property type="entry name" value="HisK_dim/P_sf"/>
</dbReference>
<dbReference type="InterPro" id="IPR008207">
    <property type="entry name" value="Sig_transdc_His_kin_Hpt_dom"/>
</dbReference>
<evidence type="ECO:0000256" key="12">
    <source>
        <dbReference type="ARBA" id="ARBA00022840"/>
    </source>
</evidence>
<dbReference type="SUPFAM" id="SSF47384">
    <property type="entry name" value="Homodimeric domain of signal transducing histidine kinase"/>
    <property type="match status" value="1"/>
</dbReference>
<dbReference type="InterPro" id="IPR005467">
    <property type="entry name" value="His_kinase_dom"/>
</dbReference>
<dbReference type="InterPro" id="IPR003661">
    <property type="entry name" value="HisK_dim/P_dom"/>
</dbReference>
<keyword evidence="10" id="KW-0547">Nucleotide-binding</keyword>
<evidence type="ECO:0000256" key="15">
    <source>
        <dbReference type="ARBA" id="ARBA00023136"/>
    </source>
</evidence>
<feature type="domain" description="Response regulatory" evidence="24">
    <location>
        <begin position="589"/>
        <end position="706"/>
    </location>
</feature>
<dbReference type="SMART" id="SM00448">
    <property type="entry name" value="REC"/>
    <property type="match status" value="1"/>
</dbReference>
<sequence>MKFFKDVHNRKKGTSFVGSVSTQGTGIGEKRSLHREIRDISERKTIENAFISPRLKAEQVIKESQKKYQSLFMNMKESFALMKIIYNRAEEPQDLEFVEVNNTFESKFGKKPAELAGKSIFEIFPQISQIVLKHLKIINTRSEEQEIYFDDINFYSERYRLWLSISAFVPLSGHLALIITDVTQPKIAELALRESEHKYRSLFMNMTSSFAYCKAIWDAKGELEDYKFREVNDIYAKLIGLERTKIIGQRFTKINNLNHHDQKLLLKQIETFLKSSEKKYEGEFHNEKTGHWYFHSFYSLSDDCFAAIITDITEAKNYEIELRKAKEEAEKASIAKSEFLANMSHEIRTPLNGTMGMIDLVLQSSLKPDQHNYLQVAKNCAYSLLNIINDVLDFSKIEAGKMLTETINFNLKDLLEELVKVHTVNAAGKGLGLICTCSADVPAYLKGDPNRIRQVLNNLVSNAVKFTHSGNIVVQVRNTKPINESETMACALEFSVSDTGIGIAEDEMEKLFKSFSQVDGSHTRKYGGTGLGLIISKQLTELMGGRMWVESQKGKGSTFSFILELRQGESAGEVEPSSEPMEKEQLSVTILLVEDNLVNQDVLTKMLQIGGHKVHKACNGLEALDALEQQDFDLIIMDIYMPEMNGIEATKLIRENERNKKRTPIIALTAYALKGDRERFLARGMDEYLSKPVLIEELLNTVQKVIKSNPKCRKTMTDLENNDQQQNKNLDELIALITQLIDLISVNDLEAIERTAHQLKKLANQYEADKLKNLAFKVELAARRGDIQAAIESILKLNEEFQTYRSLLLE</sequence>
<dbReference type="PROSITE" id="PS50109">
    <property type="entry name" value="HIS_KIN"/>
    <property type="match status" value="1"/>
</dbReference>
<evidence type="ECO:0000256" key="6">
    <source>
        <dbReference type="ARBA" id="ARBA00022475"/>
    </source>
</evidence>
<dbReference type="EMBL" id="CP003639">
    <property type="protein sequence ID" value="AFM40689.1"/>
    <property type="molecule type" value="Genomic_DNA"/>
</dbReference>
<proteinExistence type="inferred from homology"/>
<evidence type="ECO:0000256" key="4">
    <source>
        <dbReference type="ARBA" id="ARBA00012438"/>
    </source>
</evidence>
<dbReference type="HOGENOM" id="CLU_000445_114_15_9"/>
<keyword evidence="11 26" id="KW-0418">Kinase</keyword>
<dbReference type="GO" id="GO:0000155">
    <property type="term" value="F:phosphorelay sensor kinase activity"/>
    <property type="evidence" value="ECO:0007669"/>
    <property type="project" value="InterPro"/>
</dbReference>
<name>I4D4G5_DESAJ</name>
<comment type="function">
    <text evidence="16">May play the central regulatory role in sporulation. It may be an element of the effector pathway responsible for the activation of sporulation genes in response to nutritional stress. Spo0A may act in concert with spo0H (a sigma factor) to control the expression of some genes that are critical to the sporulation process.</text>
</comment>
<evidence type="ECO:0000256" key="5">
    <source>
        <dbReference type="ARBA" id="ARBA00018672"/>
    </source>
</evidence>
<evidence type="ECO:0000256" key="18">
    <source>
        <dbReference type="ARBA" id="ARBA00068150"/>
    </source>
</evidence>
<accession>I4D4G5</accession>
<evidence type="ECO:0000256" key="13">
    <source>
        <dbReference type="ARBA" id="ARBA00022989"/>
    </source>
</evidence>
<evidence type="ECO:0000256" key="20">
    <source>
        <dbReference type="PROSITE-ProRule" id="PRU00110"/>
    </source>
</evidence>
<keyword evidence="8" id="KW-0808">Transferase</keyword>
<evidence type="ECO:0000259" key="23">
    <source>
        <dbReference type="PROSITE" id="PS50109"/>
    </source>
</evidence>
<dbReference type="InterPro" id="IPR011006">
    <property type="entry name" value="CheY-like_superfamily"/>
</dbReference>
<dbReference type="Proteomes" id="UP000002892">
    <property type="component" value="Chromosome"/>
</dbReference>
<dbReference type="PANTHER" id="PTHR45339:SF1">
    <property type="entry name" value="HYBRID SIGNAL TRANSDUCTION HISTIDINE KINASE J"/>
    <property type="match status" value="1"/>
</dbReference>
<evidence type="ECO:0000259" key="24">
    <source>
        <dbReference type="PROSITE" id="PS50110"/>
    </source>
</evidence>
<dbReference type="KEGG" id="dai:Desaci_1697"/>
<dbReference type="Gene3D" id="1.10.287.130">
    <property type="match status" value="1"/>
</dbReference>
<comment type="subcellular location">
    <subcellularLocation>
        <location evidence="2">Cell membrane</location>
        <topology evidence="2">Multi-pass membrane protein</topology>
    </subcellularLocation>
</comment>
<protein>
    <recommendedName>
        <fullName evidence="19">Circadian input-output histidine kinase CikA</fullName>
        <ecNumber evidence="4">2.7.13.3</ecNumber>
    </recommendedName>
    <alternativeName>
        <fullName evidence="18">Sensory/regulatory protein RpfC</fullName>
    </alternativeName>
    <alternativeName>
        <fullName evidence="5">Stage 0 sporulation protein A homolog</fullName>
    </alternativeName>
</protein>
<dbReference type="SMART" id="SM00387">
    <property type="entry name" value="HATPase_c"/>
    <property type="match status" value="1"/>
</dbReference>
<feature type="modified residue" description="4-aspartylphosphate" evidence="21">
    <location>
        <position position="638"/>
    </location>
</feature>
<feature type="modified residue" description="Phosphohistidine" evidence="20">
    <location>
        <position position="757"/>
    </location>
</feature>
<dbReference type="GO" id="GO:0005886">
    <property type="term" value="C:plasma membrane"/>
    <property type="evidence" value="ECO:0007669"/>
    <property type="project" value="UniProtKB-SubCell"/>
</dbReference>
<evidence type="ECO:0000256" key="16">
    <source>
        <dbReference type="ARBA" id="ARBA00024867"/>
    </source>
</evidence>
<evidence type="ECO:0000313" key="27">
    <source>
        <dbReference type="Proteomes" id="UP000002892"/>
    </source>
</evidence>
<dbReference type="FunFam" id="1.10.287.130:FF:000002">
    <property type="entry name" value="Two-component osmosensing histidine kinase"/>
    <property type="match status" value="1"/>
</dbReference>
<dbReference type="Pfam" id="PF00072">
    <property type="entry name" value="Response_reg"/>
    <property type="match status" value="1"/>
</dbReference>
<dbReference type="Gene3D" id="3.30.565.10">
    <property type="entry name" value="Histidine kinase-like ATPase, C-terminal domain"/>
    <property type="match status" value="1"/>
</dbReference>
<evidence type="ECO:0000256" key="19">
    <source>
        <dbReference type="ARBA" id="ARBA00074306"/>
    </source>
</evidence>
<dbReference type="Pfam" id="PF01627">
    <property type="entry name" value="Hpt"/>
    <property type="match status" value="1"/>
</dbReference>
<dbReference type="STRING" id="646529.Desaci_1697"/>
<dbReference type="SUPFAM" id="SSF47226">
    <property type="entry name" value="Histidine-containing phosphotransfer domain, HPT domain"/>
    <property type="match status" value="1"/>
</dbReference>
<keyword evidence="27" id="KW-1185">Reference proteome</keyword>
<dbReference type="InterPro" id="IPR003594">
    <property type="entry name" value="HATPase_dom"/>
</dbReference>
<dbReference type="PRINTS" id="PR00344">
    <property type="entry name" value="BCTRLSENSOR"/>
</dbReference>
<keyword evidence="6" id="KW-1003">Cell membrane</keyword>
<dbReference type="InterPro" id="IPR004358">
    <property type="entry name" value="Sig_transdc_His_kin-like_C"/>
</dbReference>
<evidence type="ECO:0000256" key="14">
    <source>
        <dbReference type="ARBA" id="ARBA00023012"/>
    </source>
</evidence>
<dbReference type="InterPro" id="IPR000014">
    <property type="entry name" value="PAS"/>
</dbReference>
<dbReference type="InterPro" id="IPR036641">
    <property type="entry name" value="HPT_dom_sf"/>
</dbReference>
<comment type="catalytic activity">
    <reaction evidence="1">
        <text>ATP + protein L-histidine = ADP + protein N-phospho-L-histidine.</text>
        <dbReference type="EC" id="2.7.13.3"/>
    </reaction>
</comment>
<evidence type="ECO:0000256" key="7">
    <source>
        <dbReference type="ARBA" id="ARBA00022553"/>
    </source>
</evidence>
<evidence type="ECO:0000256" key="17">
    <source>
        <dbReference type="ARBA" id="ARBA00064003"/>
    </source>
</evidence>